<feature type="chain" id="PRO_5042582914" evidence="1">
    <location>
        <begin position="29"/>
        <end position="209"/>
    </location>
</feature>
<dbReference type="RefSeq" id="WP_128754990.1">
    <property type="nucleotide sequence ID" value="NZ_JAJALK010000010.1"/>
</dbReference>
<evidence type="ECO:0000313" key="2">
    <source>
        <dbReference type="EMBL" id="MDQ0545587.1"/>
    </source>
</evidence>
<dbReference type="EMBL" id="JAUSWL010000009">
    <property type="protein sequence ID" value="MDQ0545587.1"/>
    <property type="molecule type" value="Genomic_DNA"/>
</dbReference>
<dbReference type="AlphaFoldDB" id="A0AAJ1TR62"/>
<protein>
    <submittedName>
        <fullName evidence="2">Uncharacterized protein</fullName>
    </submittedName>
</protein>
<feature type="signal peptide" evidence="1">
    <location>
        <begin position="1"/>
        <end position="28"/>
    </location>
</feature>
<keyword evidence="1" id="KW-0732">Signal</keyword>
<organism evidence="2 3">
    <name type="scientific">Methylobacterium brachiatum</name>
    <dbReference type="NCBI Taxonomy" id="269660"/>
    <lineage>
        <taxon>Bacteria</taxon>
        <taxon>Pseudomonadati</taxon>
        <taxon>Pseudomonadota</taxon>
        <taxon>Alphaproteobacteria</taxon>
        <taxon>Hyphomicrobiales</taxon>
        <taxon>Methylobacteriaceae</taxon>
        <taxon>Methylobacterium</taxon>
    </lineage>
</organism>
<reference evidence="2" key="1">
    <citation type="submission" date="2023-07" db="EMBL/GenBank/DDBJ databases">
        <title>Genomic Encyclopedia of Type Strains, Phase IV (KMG-IV): sequencing the most valuable type-strain genomes for metagenomic binning, comparative biology and taxonomic classification.</title>
        <authorList>
            <person name="Goeker M."/>
        </authorList>
    </citation>
    <scope>NUCLEOTIDE SEQUENCE</scope>
    <source>
        <strain evidence="2">DSM 19569</strain>
    </source>
</reference>
<comment type="caution">
    <text evidence="2">The sequence shown here is derived from an EMBL/GenBank/DDBJ whole genome shotgun (WGS) entry which is preliminary data.</text>
</comment>
<evidence type="ECO:0000256" key="1">
    <source>
        <dbReference type="SAM" id="SignalP"/>
    </source>
</evidence>
<name>A0AAJ1TR62_9HYPH</name>
<evidence type="ECO:0000313" key="3">
    <source>
        <dbReference type="Proteomes" id="UP001223420"/>
    </source>
</evidence>
<proteinExistence type="predicted"/>
<accession>A0AAJ1TR62</accession>
<gene>
    <name evidence="2" type="ORF">QO001_004531</name>
</gene>
<sequence>MSKLSYPAPMRTVLAALALIVATGGAHAQSASDIAACRDVKDSLLRLRCFDDVSKPAAQAAPSAPTAATKPKTPDFAAYAAVPYRGPIGLPDFRGRDRRHASYRTRILAGARAGPNFAGHLALVPIGCGAGCVFVPVVEVQTGRVFDSPLGGEDQLSLDMKYQVNSRLIAARYIADERCKFEEIVWTGSSFQRGAVRDLGEREACWAAD</sequence>
<dbReference type="Proteomes" id="UP001223420">
    <property type="component" value="Unassembled WGS sequence"/>
</dbReference>